<proteinExistence type="predicted"/>
<dbReference type="Proteomes" id="UP001501074">
    <property type="component" value="Unassembled WGS sequence"/>
</dbReference>
<evidence type="ECO:0000313" key="3">
    <source>
        <dbReference type="Proteomes" id="UP001501074"/>
    </source>
</evidence>
<name>A0ABP6ZWM6_9ACTN</name>
<keyword evidence="3" id="KW-1185">Reference proteome</keyword>
<sequence length="71" mass="7916">MPGEPLDSLAQLHHDRIVFQRGRDTLQQAPGLVTAPDPALDKSHFVPARGLRPTHVTDATNAHRQFDEPDR</sequence>
<organism evidence="2 3">
    <name type="scientific">Kineosporia mesophila</name>
    <dbReference type="NCBI Taxonomy" id="566012"/>
    <lineage>
        <taxon>Bacteria</taxon>
        <taxon>Bacillati</taxon>
        <taxon>Actinomycetota</taxon>
        <taxon>Actinomycetes</taxon>
        <taxon>Kineosporiales</taxon>
        <taxon>Kineosporiaceae</taxon>
        <taxon>Kineosporia</taxon>
    </lineage>
</organism>
<protein>
    <recommendedName>
        <fullName evidence="4">Catalase</fullName>
    </recommendedName>
</protein>
<comment type="caution">
    <text evidence="2">The sequence shown here is derived from an EMBL/GenBank/DDBJ whole genome shotgun (WGS) entry which is preliminary data.</text>
</comment>
<evidence type="ECO:0008006" key="4">
    <source>
        <dbReference type="Google" id="ProtNLM"/>
    </source>
</evidence>
<feature type="region of interest" description="Disordered" evidence="1">
    <location>
        <begin position="32"/>
        <end position="71"/>
    </location>
</feature>
<gene>
    <name evidence="2" type="ORF">GCM10022223_40360</name>
</gene>
<evidence type="ECO:0000256" key="1">
    <source>
        <dbReference type="SAM" id="MobiDB-lite"/>
    </source>
</evidence>
<dbReference type="EMBL" id="BAAAZO010000006">
    <property type="protein sequence ID" value="GAA3619467.1"/>
    <property type="molecule type" value="Genomic_DNA"/>
</dbReference>
<accession>A0ABP6ZWM6</accession>
<reference evidence="3" key="1">
    <citation type="journal article" date="2019" name="Int. J. Syst. Evol. Microbiol.">
        <title>The Global Catalogue of Microorganisms (GCM) 10K type strain sequencing project: providing services to taxonomists for standard genome sequencing and annotation.</title>
        <authorList>
            <consortium name="The Broad Institute Genomics Platform"/>
            <consortium name="The Broad Institute Genome Sequencing Center for Infectious Disease"/>
            <person name="Wu L."/>
            <person name="Ma J."/>
        </authorList>
    </citation>
    <scope>NUCLEOTIDE SEQUENCE [LARGE SCALE GENOMIC DNA]</scope>
    <source>
        <strain evidence="3">JCM 16902</strain>
    </source>
</reference>
<evidence type="ECO:0000313" key="2">
    <source>
        <dbReference type="EMBL" id="GAA3619467.1"/>
    </source>
</evidence>